<organism evidence="16 17">
    <name type="scientific">Trueperella bialowiezensis</name>
    <dbReference type="NCBI Taxonomy" id="312285"/>
    <lineage>
        <taxon>Bacteria</taxon>
        <taxon>Bacillati</taxon>
        <taxon>Actinomycetota</taxon>
        <taxon>Actinomycetes</taxon>
        <taxon>Actinomycetales</taxon>
        <taxon>Actinomycetaceae</taxon>
        <taxon>Trueperella</taxon>
    </lineage>
</organism>
<evidence type="ECO:0000256" key="1">
    <source>
        <dbReference type="ARBA" id="ARBA00005059"/>
    </source>
</evidence>
<evidence type="ECO:0000256" key="2">
    <source>
        <dbReference type="ARBA" id="ARBA00005916"/>
    </source>
</evidence>
<dbReference type="EC" id="1.2.1.70" evidence="3 8"/>
<dbReference type="PANTHER" id="PTHR43013:SF1">
    <property type="entry name" value="GLUTAMYL-TRNA REDUCTASE"/>
    <property type="match status" value="1"/>
</dbReference>
<feature type="active site" description="Nucleophile" evidence="8 9">
    <location>
        <position position="49"/>
    </location>
</feature>
<comment type="subunit">
    <text evidence="8">Homodimer.</text>
</comment>
<dbReference type="Pfam" id="PF05201">
    <property type="entry name" value="GlutR_N"/>
    <property type="match status" value="1"/>
</dbReference>
<evidence type="ECO:0000313" key="17">
    <source>
        <dbReference type="Proteomes" id="UP000269542"/>
    </source>
</evidence>
<feature type="binding site" evidence="8 10">
    <location>
        <position position="111"/>
    </location>
    <ligand>
        <name>substrate</name>
    </ligand>
</feature>
<feature type="site" description="Important for activity" evidence="8 12">
    <location>
        <position position="90"/>
    </location>
</feature>
<dbReference type="InterPro" id="IPR018214">
    <property type="entry name" value="GluRdtase_CS"/>
</dbReference>
<feature type="binding site" evidence="8 10">
    <location>
        <begin position="48"/>
        <end position="51"/>
    </location>
    <ligand>
        <name>substrate</name>
    </ligand>
</feature>
<comment type="function">
    <text evidence="8">Catalyzes the NADPH-dependent reduction of glutamyl-tRNA(Glu) to glutamate 1-semialdehyde (GSA).</text>
</comment>
<evidence type="ECO:0000256" key="8">
    <source>
        <dbReference type="HAMAP-Rule" id="MF_00087"/>
    </source>
</evidence>
<evidence type="ECO:0000256" key="6">
    <source>
        <dbReference type="ARBA" id="ARBA00023244"/>
    </source>
</evidence>
<dbReference type="SUPFAM" id="SSF69742">
    <property type="entry name" value="Glutamyl tRNA-reductase catalytic, N-terminal domain"/>
    <property type="match status" value="1"/>
</dbReference>
<keyword evidence="6 8" id="KW-0627">Porphyrin biosynthesis</keyword>
<dbReference type="HAMAP" id="MF_00087">
    <property type="entry name" value="Glu_tRNA_reductase"/>
    <property type="match status" value="1"/>
</dbReference>
<proteinExistence type="inferred from homology"/>
<dbReference type="NCBIfam" id="NF000750">
    <property type="entry name" value="PRK00045.3-4"/>
    <property type="match status" value="1"/>
</dbReference>
<dbReference type="AlphaFoldDB" id="A0A3S4UZ56"/>
<evidence type="ECO:0000259" key="14">
    <source>
        <dbReference type="Pfam" id="PF01488"/>
    </source>
</evidence>
<keyword evidence="17" id="KW-1185">Reference proteome</keyword>
<comment type="miscellaneous">
    <text evidence="8">During catalysis, the active site Cys acts as a nucleophile attacking the alpha-carbonyl group of tRNA-bound glutamate with the formation of a thioester intermediate between enzyme and glutamate, and the concomitant release of tRNA(Glu). The thioester intermediate is finally reduced by direct hydride transfer from NADPH, to form the product GSA.</text>
</comment>
<dbReference type="Gene3D" id="3.40.50.720">
    <property type="entry name" value="NAD(P)-binding Rossmann-like Domain"/>
    <property type="match status" value="1"/>
</dbReference>
<evidence type="ECO:0000256" key="12">
    <source>
        <dbReference type="PIRSR" id="PIRSR000445-4"/>
    </source>
</evidence>
<dbReference type="GO" id="GO:0019353">
    <property type="term" value="P:protoporphyrinogen IX biosynthetic process from glutamate"/>
    <property type="evidence" value="ECO:0007669"/>
    <property type="project" value="TreeGrafter"/>
</dbReference>
<gene>
    <name evidence="8 16" type="primary">hemA</name>
    <name evidence="16" type="ORF">NCTC13354_01098</name>
</gene>
<dbReference type="InterPro" id="IPR006151">
    <property type="entry name" value="Shikm_DH/Glu-tRNA_Rdtase"/>
</dbReference>
<name>A0A3S4UZ56_9ACTO</name>
<dbReference type="Proteomes" id="UP000269542">
    <property type="component" value="Chromosome"/>
</dbReference>
<comment type="similarity">
    <text evidence="2 8">Belongs to the glutamyl-tRNA reductase family.</text>
</comment>
<evidence type="ECO:0000256" key="7">
    <source>
        <dbReference type="ARBA" id="ARBA00047464"/>
    </source>
</evidence>
<comment type="catalytic activity">
    <reaction evidence="7 8">
        <text>(S)-4-amino-5-oxopentanoate + tRNA(Glu) + NADP(+) = L-glutamyl-tRNA(Glu) + NADPH + H(+)</text>
        <dbReference type="Rhea" id="RHEA:12344"/>
        <dbReference type="Rhea" id="RHEA-COMP:9663"/>
        <dbReference type="Rhea" id="RHEA-COMP:9680"/>
        <dbReference type="ChEBI" id="CHEBI:15378"/>
        <dbReference type="ChEBI" id="CHEBI:57501"/>
        <dbReference type="ChEBI" id="CHEBI:57783"/>
        <dbReference type="ChEBI" id="CHEBI:58349"/>
        <dbReference type="ChEBI" id="CHEBI:78442"/>
        <dbReference type="ChEBI" id="CHEBI:78520"/>
        <dbReference type="EC" id="1.2.1.70"/>
    </reaction>
</comment>
<dbReference type="PROSITE" id="PS00747">
    <property type="entry name" value="GLUTR"/>
    <property type="match status" value="1"/>
</dbReference>
<evidence type="ECO:0000256" key="11">
    <source>
        <dbReference type="PIRSR" id="PIRSR000445-3"/>
    </source>
</evidence>
<sequence length="429" mass="45744">MGVALFVVSANHHDLTISDVERVAQHAQNLSDTLRDTVSITGHAVLSTCNRYELYLDSTREAAEAIREQLNGATTQGGVILREAAEAARHIYAVASGLDSMVVGEREIVSQMRTALSSAREAHTTTPLLEQVLQGALATSRKVALHTDFSAAGRSIVGAALDMANSSGCERAACDDAGRSPCDDVAIPRSNWANIRVLLVGTGAYAGATVAALKDRGATHISVWSKSGRGHQFAADHGVVYTPVLDLMSPAVVILCRGTGSPVITADALREVMPRRSPLTLIDLARSRDVETTARDVEGVRLIDLEVIRHHVPAACQGDIERAQQIIADGLADLDKQLVGRAMDPVIIAIRNHLGTMLERELEKFPAGGDVPAERSTRALQRFAATLAYQHSENARRAAEGGRAEEFHAAAELVFGISLPEPQPVKGSS</sequence>
<dbReference type="InterPro" id="IPR000343">
    <property type="entry name" value="4pyrrol_synth_GluRdtase"/>
</dbReference>
<dbReference type="InterPro" id="IPR015895">
    <property type="entry name" value="4pyrrol_synth_GluRdtase_N"/>
</dbReference>
<evidence type="ECO:0000259" key="13">
    <source>
        <dbReference type="Pfam" id="PF00745"/>
    </source>
</evidence>
<feature type="binding site" evidence="8 11">
    <location>
        <begin position="201"/>
        <end position="206"/>
    </location>
    <ligand>
        <name>NADP(+)</name>
        <dbReference type="ChEBI" id="CHEBI:58349"/>
    </ligand>
</feature>
<dbReference type="Pfam" id="PF00745">
    <property type="entry name" value="GlutR_dimer"/>
    <property type="match status" value="1"/>
</dbReference>
<evidence type="ECO:0000313" key="16">
    <source>
        <dbReference type="EMBL" id="VEI13383.1"/>
    </source>
</evidence>
<feature type="binding site" evidence="8 10">
    <location>
        <position position="100"/>
    </location>
    <ligand>
        <name>substrate</name>
    </ligand>
</feature>
<feature type="domain" description="Quinate/shikimate 5-dehydrogenase/glutamyl-tRNA reductase" evidence="14">
    <location>
        <begin position="191"/>
        <end position="306"/>
    </location>
</feature>
<dbReference type="Gene3D" id="3.30.460.30">
    <property type="entry name" value="Glutamyl-tRNA reductase, N-terminal domain"/>
    <property type="match status" value="1"/>
</dbReference>
<dbReference type="KEGG" id="tbw:NCTC13354_01098"/>
<evidence type="ECO:0000256" key="4">
    <source>
        <dbReference type="ARBA" id="ARBA00022857"/>
    </source>
</evidence>
<evidence type="ECO:0000256" key="9">
    <source>
        <dbReference type="PIRSR" id="PIRSR000445-1"/>
    </source>
</evidence>
<evidence type="ECO:0000256" key="3">
    <source>
        <dbReference type="ARBA" id="ARBA00012970"/>
    </source>
</evidence>
<dbReference type="PIRSF" id="PIRSF000445">
    <property type="entry name" value="4pyrrol_synth_GluRdtase"/>
    <property type="match status" value="1"/>
</dbReference>
<dbReference type="EMBL" id="LR134476">
    <property type="protein sequence ID" value="VEI13383.1"/>
    <property type="molecule type" value="Genomic_DNA"/>
</dbReference>
<keyword evidence="5 8" id="KW-0560">Oxidoreductase</keyword>
<dbReference type="InterPro" id="IPR036291">
    <property type="entry name" value="NAD(P)-bd_dom_sf"/>
</dbReference>
<dbReference type="UniPathway" id="UPA00251">
    <property type="reaction ID" value="UER00316"/>
</dbReference>
<dbReference type="GO" id="GO:0008883">
    <property type="term" value="F:glutamyl-tRNA reductase activity"/>
    <property type="evidence" value="ECO:0007669"/>
    <property type="project" value="UniProtKB-UniRule"/>
</dbReference>
<comment type="domain">
    <text evidence="8">Possesses an unusual extended V-shaped dimeric structure with each monomer consisting of three distinct domains arranged along a curved 'spinal' alpha-helix. The N-terminal catalytic domain specifically recognizes the glutamate moiety of the substrate. The second domain is the NADPH-binding domain, and the third C-terminal domain is responsible for dimerization.</text>
</comment>
<keyword evidence="4 8" id="KW-0521">NADP</keyword>
<dbReference type="InterPro" id="IPR036343">
    <property type="entry name" value="GluRdtase_N_sf"/>
</dbReference>
<evidence type="ECO:0000256" key="5">
    <source>
        <dbReference type="ARBA" id="ARBA00023002"/>
    </source>
</evidence>
<accession>A0A3S4UZ56</accession>
<dbReference type="Pfam" id="PF01488">
    <property type="entry name" value="Shikimate_DH"/>
    <property type="match status" value="1"/>
</dbReference>
<protein>
    <recommendedName>
        <fullName evidence="3 8">Glutamyl-tRNA reductase</fullName>
        <shortName evidence="8">GluTR</shortName>
        <ecNumber evidence="3 8">1.2.1.70</ecNumber>
    </recommendedName>
</protein>
<evidence type="ECO:0000256" key="10">
    <source>
        <dbReference type="PIRSR" id="PIRSR000445-2"/>
    </source>
</evidence>
<feature type="binding site" evidence="8 10">
    <location>
        <begin position="105"/>
        <end position="107"/>
    </location>
    <ligand>
        <name>substrate</name>
    </ligand>
</feature>
<dbReference type="OrthoDB" id="110209at2"/>
<reference evidence="16 17" key="1">
    <citation type="submission" date="2018-12" db="EMBL/GenBank/DDBJ databases">
        <authorList>
            <consortium name="Pathogen Informatics"/>
        </authorList>
    </citation>
    <scope>NUCLEOTIDE SEQUENCE [LARGE SCALE GENOMIC DNA]</scope>
    <source>
        <strain evidence="16 17">NCTC13354</strain>
    </source>
</reference>
<dbReference type="PANTHER" id="PTHR43013">
    <property type="entry name" value="GLUTAMYL-TRNA REDUCTASE"/>
    <property type="match status" value="1"/>
</dbReference>
<feature type="domain" description="Tetrapyrrole biosynthesis glutamyl-tRNA reductase dimerisation" evidence="13">
    <location>
        <begin position="322"/>
        <end position="416"/>
    </location>
</feature>
<dbReference type="GO" id="GO:0050661">
    <property type="term" value="F:NADP binding"/>
    <property type="evidence" value="ECO:0007669"/>
    <property type="project" value="InterPro"/>
</dbReference>
<feature type="domain" description="Glutamyl-tRNA reductase N-terminal" evidence="15">
    <location>
        <begin position="8"/>
        <end position="147"/>
    </location>
</feature>
<dbReference type="InterPro" id="IPR015896">
    <property type="entry name" value="4pyrrol_synth_GluRdtase_dimer"/>
</dbReference>
<evidence type="ECO:0000259" key="15">
    <source>
        <dbReference type="Pfam" id="PF05201"/>
    </source>
</evidence>
<comment type="pathway">
    <text evidence="1 8">Porphyrin-containing compound metabolism; protoporphyrin-IX biosynthesis; 5-aminolevulinate from L-glutamyl-tRNA(Glu): step 1/2.</text>
</comment>
<dbReference type="SUPFAM" id="SSF51735">
    <property type="entry name" value="NAD(P)-binding Rossmann-fold domains"/>
    <property type="match status" value="1"/>
</dbReference>